<evidence type="ECO:0000256" key="3">
    <source>
        <dbReference type="ARBA" id="ARBA00023002"/>
    </source>
</evidence>
<evidence type="ECO:0000256" key="4">
    <source>
        <dbReference type="SAM" id="SignalP"/>
    </source>
</evidence>
<dbReference type="AlphaFoldDB" id="A0AAD3H5M8"/>
<evidence type="ECO:0000313" key="7">
    <source>
        <dbReference type="Proteomes" id="UP001054902"/>
    </source>
</evidence>
<feature type="signal peptide" evidence="4">
    <location>
        <begin position="1"/>
        <end position="22"/>
    </location>
</feature>
<name>A0AAD3H5M8_9STRA</name>
<keyword evidence="4" id="KW-0732">Signal</keyword>
<dbReference type="Gene3D" id="3.50.50.60">
    <property type="entry name" value="FAD/NAD(P)-binding domain"/>
    <property type="match status" value="1"/>
</dbReference>
<dbReference type="Pfam" id="PF01494">
    <property type="entry name" value="FAD_binding_3"/>
    <property type="match status" value="1"/>
</dbReference>
<dbReference type="PANTHER" id="PTHR46720">
    <property type="entry name" value="HYDROXYLASE, PUTATIVE (AFU_ORTHOLOGUE AFUA_3G01460)-RELATED"/>
    <property type="match status" value="1"/>
</dbReference>
<dbReference type="Proteomes" id="UP001054902">
    <property type="component" value="Unassembled WGS sequence"/>
</dbReference>
<dbReference type="InterPro" id="IPR002938">
    <property type="entry name" value="FAD-bd"/>
</dbReference>
<comment type="caution">
    <text evidence="6">The sequence shown here is derived from an EMBL/GenBank/DDBJ whole genome shotgun (WGS) entry which is preliminary data.</text>
</comment>
<gene>
    <name evidence="6" type="ORF">CTEN210_07389</name>
</gene>
<accession>A0AAD3H5M8</accession>
<dbReference type="InterPro" id="IPR036188">
    <property type="entry name" value="FAD/NAD-bd_sf"/>
</dbReference>
<organism evidence="6 7">
    <name type="scientific">Chaetoceros tenuissimus</name>
    <dbReference type="NCBI Taxonomy" id="426638"/>
    <lineage>
        <taxon>Eukaryota</taxon>
        <taxon>Sar</taxon>
        <taxon>Stramenopiles</taxon>
        <taxon>Ochrophyta</taxon>
        <taxon>Bacillariophyta</taxon>
        <taxon>Coscinodiscophyceae</taxon>
        <taxon>Chaetocerotophycidae</taxon>
        <taxon>Chaetocerotales</taxon>
        <taxon>Chaetocerotaceae</taxon>
        <taxon>Chaetoceros</taxon>
    </lineage>
</organism>
<feature type="chain" id="PRO_5041907495" description="FAD-binding domain-containing protein" evidence="4">
    <location>
        <begin position="23"/>
        <end position="509"/>
    </location>
</feature>
<keyword evidence="3" id="KW-0560">Oxidoreductase</keyword>
<keyword evidence="7" id="KW-1185">Reference proteome</keyword>
<dbReference type="PRINTS" id="PR00420">
    <property type="entry name" value="RNGMNOXGNASE"/>
</dbReference>
<proteinExistence type="predicted"/>
<dbReference type="GO" id="GO:0044550">
    <property type="term" value="P:secondary metabolite biosynthetic process"/>
    <property type="evidence" value="ECO:0007669"/>
    <property type="project" value="TreeGrafter"/>
</dbReference>
<evidence type="ECO:0000256" key="1">
    <source>
        <dbReference type="ARBA" id="ARBA00022630"/>
    </source>
</evidence>
<protein>
    <recommendedName>
        <fullName evidence="5">FAD-binding domain-containing protein</fullName>
    </recommendedName>
</protein>
<evidence type="ECO:0000313" key="6">
    <source>
        <dbReference type="EMBL" id="GFH50913.1"/>
    </source>
</evidence>
<dbReference type="GO" id="GO:0071949">
    <property type="term" value="F:FAD binding"/>
    <property type="evidence" value="ECO:0007669"/>
    <property type="project" value="InterPro"/>
</dbReference>
<keyword evidence="2" id="KW-0274">FAD</keyword>
<dbReference type="PANTHER" id="PTHR46720:SF3">
    <property type="entry name" value="FAD-BINDING DOMAIN-CONTAINING PROTEIN-RELATED"/>
    <property type="match status" value="1"/>
</dbReference>
<feature type="domain" description="FAD-binding" evidence="5">
    <location>
        <begin position="386"/>
        <end position="421"/>
    </location>
</feature>
<reference evidence="6 7" key="1">
    <citation type="journal article" date="2021" name="Sci. Rep.">
        <title>The genome of the diatom Chaetoceros tenuissimus carries an ancient integrated fragment of an extant virus.</title>
        <authorList>
            <person name="Hongo Y."/>
            <person name="Kimura K."/>
            <person name="Takaki Y."/>
            <person name="Yoshida Y."/>
            <person name="Baba S."/>
            <person name="Kobayashi G."/>
            <person name="Nagasaki K."/>
            <person name="Hano T."/>
            <person name="Tomaru Y."/>
        </authorList>
    </citation>
    <scope>NUCLEOTIDE SEQUENCE [LARGE SCALE GENOMIC DNA]</scope>
    <source>
        <strain evidence="6 7">NIES-3715</strain>
    </source>
</reference>
<sequence length="509" mass="55345">MKSIDLLLFSALILNGCRPTEALSLFPPKKSPPIKKVAVIGSGICGLSLAHALENSSERKEKIEAFLFDSRLSFNFQAGAGVQLNGGLATLRKINPSVHEKVTRAGLPLTTIRSRCKPWFGKDDFQQLLELDVEENIKIVGGEAEEELIVDGKVQATAIMRGTLQKTLLETLPDDCANRIKMGKCLNVITTSADGIMCQFSDGTTEGPFDLLVGSDGVNSVVKDFINTGTITNGGKKESTIYSGIRVQYAVQDGKDDDEQEDKSVFSQYFGDAAYALSAVYGAGEGKKPTKGAFLIFQDPDYIGPFKKKEAVNAKEASENADWNQDIESVGSLMTERVNACEVPSTQVGPVIANADRTFETGVYFHNPFTLRGWSREAKDSGNRYCVLAGDAAHAMPPFLGQGANQAIQDAYCLAEKIFEHNSNVEAQNANQMEDDSDEVKALGTLLKEYQNTRWLPTASITAKSVFLGYLETGQKGFLSGFRDVFFFFAGKVGLARKIYIGAAVPKLK</sequence>
<dbReference type="SUPFAM" id="SSF51905">
    <property type="entry name" value="FAD/NAD(P)-binding domain"/>
    <property type="match status" value="1"/>
</dbReference>
<dbReference type="EMBL" id="BLLK01000045">
    <property type="protein sequence ID" value="GFH50913.1"/>
    <property type="molecule type" value="Genomic_DNA"/>
</dbReference>
<dbReference type="InterPro" id="IPR051104">
    <property type="entry name" value="FAD_monoxygenase"/>
</dbReference>
<dbReference type="GO" id="GO:0016491">
    <property type="term" value="F:oxidoreductase activity"/>
    <property type="evidence" value="ECO:0007669"/>
    <property type="project" value="UniProtKB-KW"/>
</dbReference>
<keyword evidence="1" id="KW-0285">Flavoprotein</keyword>
<evidence type="ECO:0000256" key="2">
    <source>
        <dbReference type="ARBA" id="ARBA00022827"/>
    </source>
</evidence>
<evidence type="ECO:0000259" key="5">
    <source>
        <dbReference type="Pfam" id="PF01494"/>
    </source>
</evidence>